<dbReference type="InterPro" id="IPR012296">
    <property type="entry name" value="Nuclease_put_TT1808"/>
</dbReference>
<keyword evidence="2" id="KW-0540">Nuclease</keyword>
<dbReference type="AlphaFoldDB" id="A0A2V4P432"/>
<name>A0A2V4P432_9ACTN</name>
<dbReference type="CDD" id="cd06260">
    <property type="entry name" value="DUF820-like"/>
    <property type="match status" value="1"/>
</dbReference>
<evidence type="ECO:0000313" key="2">
    <source>
        <dbReference type="EMBL" id="PYC77574.1"/>
    </source>
</evidence>
<keyword evidence="3" id="KW-1185">Reference proteome</keyword>
<proteinExistence type="predicted"/>
<dbReference type="OrthoDB" id="5524117at2"/>
<reference evidence="2 3" key="1">
    <citation type="submission" date="2018-03" db="EMBL/GenBank/DDBJ databases">
        <title>Bioinformatic expansion and discovery of thiopeptide antibiotics.</title>
        <authorList>
            <person name="Schwalen C.J."/>
            <person name="Hudson G.A."/>
            <person name="Mitchell D.A."/>
        </authorList>
    </citation>
    <scope>NUCLEOTIDE SEQUENCE [LARGE SCALE GENOMIC DNA]</scope>
    <source>
        <strain evidence="2 3">ATCC 21389</strain>
    </source>
</reference>
<evidence type="ECO:0000259" key="1">
    <source>
        <dbReference type="Pfam" id="PF05685"/>
    </source>
</evidence>
<dbReference type="PANTHER" id="PTHR35400">
    <property type="entry name" value="SLR1083 PROTEIN"/>
    <property type="match status" value="1"/>
</dbReference>
<dbReference type="SUPFAM" id="SSF52980">
    <property type="entry name" value="Restriction endonuclease-like"/>
    <property type="match status" value="1"/>
</dbReference>
<accession>A0A2V4P432</accession>
<keyword evidence="2" id="KW-0378">Hydrolase</keyword>
<dbReference type="InterPro" id="IPR008538">
    <property type="entry name" value="Uma2"/>
</dbReference>
<evidence type="ECO:0000313" key="3">
    <source>
        <dbReference type="Proteomes" id="UP000248039"/>
    </source>
</evidence>
<keyword evidence="2" id="KW-0255">Endonuclease</keyword>
<organism evidence="2 3">
    <name type="scientific">Streptomyces tateyamensis</name>
    <dbReference type="NCBI Taxonomy" id="565073"/>
    <lineage>
        <taxon>Bacteria</taxon>
        <taxon>Bacillati</taxon>
        <taxon>Actinomycetota</taxon>
        <taxon>Actinomycetes</taxon>
        <taxon>Kitasatosporales</taxon>
        <taxon>Streptomycetaceae</taxon>
        <taxon>Streptomyces</taxon>
    </lineage>
</organism>
<dbReference type="PANTHER" id="PTHR35400:SF3">
    <property type="entry name" value="SLL1072 PROTEIN"/>
    <property type="match status" value="1"/>
</dbReference>
<dbReference type="Gene3D" id="3.90.1570.10">
    <property type="entry name" value="tt1808, chain A"/>
    <property type="match status" value="1"/>
</dbReference>
<comment type="caution">
    <text evidence="2">The sequence shown here is derived from an EMBL/GenBank/DDBJ whole genome shotgun (WGS) entry which is preliminary data.</text>
</comment>
<dbReference type="GO" id="GO:0004519">
    <property type="term" value="F:endonuclease activity"/>
    <property type="evidence" value="ECO:0007669"/>
    <property type="project" value="UniProtKB-KW"/>
</dbReference>
<dbReference type="Pfam" id="PF05685">
    <property type="entry name" value="Uma2"/>
    <property type="match status" value="1"/>
</dbReference>
<gene>
    <name evidence="2" type="ORF">C7C46_18230</name>
</gene>
<dbReference type="Proteomes" id="UP000248039">
    <property type="component" value="Unassembled WGS sequence"/>
</dbReference>
<sequence length="204" mass="23187">MSVPYREEEAVAAAPIDWINPPGRRWTYEQVKDLDLPFDFDLVDGEIVPRGMTSHWHNTVRDKLYLHLELARRAPFAVNSEQCVLIDEYNPPKPDVVVFDKAGLNVFSLECLPVASVSLAVEVVSPGSRSDDRFRKPGLYAEAGIPYFWRVERGTDDLPEVFEFWLDREAGVYTPAPGGGHHVRTLKTELPFPVEINLQRLVEL</sequence>
<dbReference type="InterPro" id="IPR011335">
    <property type="entry name" value="Restrct_endonuc-II-like"/>
</dbReference>
<dbReference type="EMBL" id="PYBW01000058">
    <property type="protein sequence ID" value="PYC77574.1"/>
    <property type="molecule type" value="Genomic_DNA"/>
</dbReference>
<feature type="domain" description="Putative restriction endonuclease" evidence="1">
    <location>
        <begin position="38"/>
        <end position="156"/>
    </location>
</feature>
<protein>
    <submittedName>
        <fullName evidence="2">Uma2 family endonuclease</fullName>
    </submittedName>
</protein>